<dbReference type="VEuPathDB" id="FungiDB:BO97DRAFT_182344"/>
<dbReference type="RefSeq" id="XP_025555239.1">
    <property type="nucleotide sequence ID" value="XM_025690393.1"/>
</dbReference>
<feature type="chain" id="PRO_5017251859" description="REJ domain-containing protein" evidence="2">
    <location>
        <begin position="38"/>
        <end position="122"/>
    </location>
</feature>
<name>A0A395I812_ASPHC</name>
<evidence type="ECO:0000256" key="1">
    <source>
        <dbReference type="SAM" id="Phobius"/>
    </source>
</evidence>
<evidence type="ECO:0000313" key="3">
    <source>
        <dbReference type="EMBL" id="RAL16085.1"/>
    </source>
</evidence>
<dbReference type="Proteomes" id="UP000248961">
    <property type="component" value="Unassembled WGS sequence"/>
</dbReference>
<reference evidence="3 4" key="1">
    <citation type="submission" date="2018-02" db="EMBL/GenBank/DDBJ databases">
        <title>The genomes of Aspergillus section Nigri reveals drivers in fungal speciation.</title>
        <authorList>
            <consortium name="DOE Joint Genome Institute"/>
            <person name="Vesth T.C."/>
            <person name="Nybo J."/>
            <person name="Theobald S."/>
            <person name="Brandl J."/>
            <person name="Frisvad J.C."/>
            <person name="Nielsen K.F."/>
            <person name="Lyhne E.K."/>
            <person name="Kogle M.E."/>
            <person name="Kuo A."/>
            <person name="Riley R."/>
            <person name="Clum A."/>
            <person name="Nolan M."/>
            <person name="Lipzen A."/>
            <person name="Salamov A."/>
            <person name="Henrissat B."/>
            <person name="Wiebenga A."/>
            <person name="De vries R.P."/>
            <person name="Grigoriev I.V."/>
            <person name="Mortensen U.H."/>
            <person name="Andersen M.R."/>
            <person name="Baker S.E."/>
        </authorList>
    </citation>
    <scope>NUCLEOTIDE SEQUENCE [LARGE SCALE GENOMIC DNA]</scope>
    <source>
        <strain evidence="3 4">CBS 101889</strain>
    </source>
</reference>
<keyword evidence="4" id="KW-1185">Reference proteome</keyword>
<feature type="signal peptide" evidence="2">
    <location>
        <begin position="1"/>
        <end position="37"/>
    </location>
</feature>
<feature type="transmembrane region" description="Helical" evidence="1">
    <location>
        <begin position="75"/>
        <end position="98"/>
    </location>
</feature>
<keyword evidence="1" id="KW-1133">Transmembrane helix</keyword>
<gene>
    <name evidence="3" type="ORF">BO97DRAFT_182344</name>
</gene>
<evidence type="ECO:0000313" key="4">
    <source>
        <dbReference type="Proteomes" id="UP000248961"/>
    </source>
</evidence>
<evidence type="ECO:0000256" key="2">
    <source>
        <dbReference type="SAM" id="SignalP"/>
    </source>
</evidence>
<organism evidence="3 4">
    <name type="scientific">Aspergillus homomorphus (strain CBS 101889)</name>
    <dbReference type="NCBI Taxonomy" id="1450537"/>
    <lineage>
        <taxon>Eukaryota</taxon>
        <taxon>Fungi</taxon>
        <taxon>Dikarya</taxon>
        <taxon>Ascomycota</taxon>
        <taxon>Pezizomycotina</taxon>
        <taxon>Eurotiomycetes</taxon>
        <taxon>Eurotiomycetidae</taxon>
        <taxon>Eurotiales</taxon>
        <taxon>Aspergillaceae</taxon>
        <taxon>Aspergillus</taxon>
        <taxon>Aspergillus subgen. Circumdati</taxon>
    </lineage>
</organism>
<dbReference type="GeneID" id="37194682"/>
<sequence length="122" mass="13154">MSNSLKPWPHAIRPPAFIFFCLLTCRCLLHPPDSVLGFLFLRLPSRPAFVPSISSSTSSSASASASTFASSFSSYLFFVPPTTVCVCVCVCVSSVCLLSNYLQYSSIHPHLLSATTHPPLPS</sequence>
<protein>
    <recommendedName>
        <fullName evidence="5">REJ domain-containing protein</fullName>
    </recommendedName>
</protein>
<dbReference type="AlphaFoldDB" id="A0A395I812"/>
<accession>A0A395I812</accession>
<dbReference type="EMBL" id="KZ824270">
    <property type="protein sequence ID" value="RAL16085.1"/>
    <property type="molecule type" value="Genomic_DNA"/>
</dbReference>
<evidence type="ECO:0008006" key="5">
    <source>
        <dbReference type="Google" id="ProtNLM"/>
    </source>
</evidence>
<keyword evidence="2" id="KW-0732">Signal</keyword>
<keyword evidence="1" id="KW-0812">Transmembrane</keyword>
<keyword evidence="1" id="KW-0472">Membrane</keyword>
<proteinExistence type="predicted"/>